<organism evidence="4">
    <name type="scientific">Enterobius vermicularis</name>
    <name type="common">Human pinworm</name>
    <dbReference type="NCBI Taxonomy" id="51028"/>
    <lineage>
        <taxon>Eukaryota</taxon>
        <taxon>Metazoa</taxon>
        <taxon>Ecdysozoa</taxon>
        <taxon>Nematoda</taxon>
        <taxon>Chromadorea</taxon>
        <taxon>Rhabditida</taxon>
        <taxon>Spirurina</taxon>
        <taxon>Oxyuridomorpha</taxon>
        <taxon>Oxyuroidea</taxon>
        <taxon>Oxyuridae</taxon>
        <taxon>Enterobius</taxon>
    </lineage>
</organism>
<dbReference type="InterPro" id="IPR029058">
    <property type="entry name" value="AB_hydrolase_fold"/>
</dbReference>
<dbReference type="InterPro" id="IPR002918">
    <property type="entry name" value="Lipase_EstA/Esterase_EstB"/>
</dbReference>
<reference evidence="2 3" key="2">
    <citation type="submission" date="2018-10" db="EMBL/GenBank/DDBJ databases">
        <authorList>
            <consortium name="Pathogen Informatics"/>
        </authorList>
    </citation>
    <scope>NUCLEOTIDE SEQUENCE [LARGE SCALE GENOMIC DNA]</scope>
</reference>
<proteinExistence type="predicted"/>
<evidence type="ECO:0000313" key="2">
    <source>
        <dbReference type="EMBL" id="VDD95905.1"/>
    </source>
</evidence>
<dbReference type="Gene3D" id="3.40.50.1820">
    <property type="entry name" value="alpha/beta hydrolase"/>
    <property type="match status" value="1"/>
</dbReference>
<dbReference type="GO" id="GO:0016042">
    <property type="term" value="P:lipid catabolic process"/>
    <property type="evidence" value="ECO:0007669"/>
    <property type="project" value="InterPro"/>
</dbReference>
<name>A0A0N4VKG0_ENTVE</name>
<accession>A0A0N4VKG0</accession>
<dbReference type="Proteomes" id="UP000274131">
    <property type="component" value="Unassembled WGS sequence"/>
</dbReference>
<evidence type="ECO:0000256" key="1">
    <source>
        <dbReference type="SAM" id="SignalP"/>
    </source>
</evidence>
<dbReference type="PANTHER" id="PTHR32015">
    <property type="entry name" value="FASTING INDUCED LIPASE"/>
    <property type="match status" value="1"/>
</dbReference>
<dbReference type="WBParaSite" id="EVEC_0001134801-mRNA-1">
    <property type="protein sequence ID" value="EVEC_0001134801-mRNA-1"/>
    <property type="gene ID" value="EVEC_0001134801"/>
</dbReference>
<keyword evidence="3" id="KW-1185">Reference proteome</keyword>
<dbReference type="EMBL" id="UXUI01011053">
    <property type="protein sequence ID" value="VDD95905.1"/>
    <property type="molecule type" value="Genomic_DNA"/>
</dbReference>
<dbReference type="GO" id="GO:0016298">
    <property type="term" value="F:lipase activity"/>
    <property type="evidence" value="ECO:0007669"/>
    <property type="project" value="TreeGrafter"/>
</dbReference>
<evidence type="ECO:0000313" key="4">
    <source>
        <dbReference type="WBParaSite" id="EVEC_0001134801-mRNA-1"/>
    </source>
</evidence>
<evidence type="ECO:0000313" key="3">
    <source>
        <dbReference type="Proteomes" id="UP000274131"/>
    </source>
</evidence>
<feature type="signal peptide" evidence="1">
    <location>
        <begin position="1"/>
        <end position="19"/>
    </location>
</feature>
<dbReference type="Pfam" id="PF01674">
    <property type="entry name" value="Lipase_2"/>
    <property type="match status" value="1"/>
</dbReference>
<dbReference type="AlphaFoldDB" id="A0A0N4VKG0"/>
<dbReference type="OrthoDB" id="5853720at2759"/>
<protein>
    <submittedName>
        <fullName evidence="4">Lipase</fullName>
    </submittedName>
</protein>
<dbReference type="PANTHER" id="PTHR32015:SF3">
    <property type="entry name" value="TRIACYLGLYCEROL LIPASE"/>
    <property type="match status" value="1"/>
</dbReference>
<dbReference type="SUPFAM" id="SSF53474">
    <property type="entry name" value="alpha/beta-Hydrolases"/>
    <property type="match status" value="1"/>
</dbReference>
<sequence>MSFTTIVVVLTVLFGQIAAEFTAHFNNFLTTRYGEEMQKTLERRDLGSGMYGSFGGKVQDTDKITHRPIIFVHGVTSRAVVFVGHRNYFISRGYKSAELYATSYGDGGVTPFMQGAIDCDLIKQVRNMIIAVHEYTRKKVDLIAWSMGSAVTRKAILGGQCTETHEYLGGPITGLVDTFIAIGGVNYGLQYCPTYRIGCNPINSMYCKSKLMKELNSQPIRYEGTYSYSLYSLTDFIIGQYCCGHICSDLPHGETFEKPGHNHVSILTSTMSFQYDLLNH</sequence>
<keyword evidence="1" id="KW-0732">Signal</keyword>
<feature type="chain" id="PRO_5043123047" evidence="1">
    <location>
        <begin position="20"/>
        <end position="280"/>
    </location>
</feature>
<gene>
    <name evidence="2" type="ORF">EVEC_LOCUS10656</name>
</gene>
<reference evidence="4" key="1">
    <citation type="submission" date="2017-02" db="UniProtKB">
        <authorList>
            <consortium name="WormBaseParasite"/>
        </authorList>
    </citation>
    <scope>IDENTIFICATION</scope>
</reference>